<dbReference type="PANTHER" id="PTHR43441:SF12">
    <property type="entry name" value="RIBOSOMAL N-ACETYLTRANSFERASE YDAF-RELATED"/>
    <property type="match status" value="1"/>
</dbReference>
<keyword evidence="2" id="KW-0808">Transferase</keyword>
<comment type="caution">
    <text evidence="2">The sequence shown here is derived from an EMBL/GenBank/DDBJ whole genome shotgun (WGS) entry which is preliminary data.</text>
</comment>
<dbReference type="PANTHER" id="PTHR43441">
    <property type="entry name" value="RIBOSOMAL-PROTEIN-SERINE ACETYLTRANSFERASE"/>
    <property type="match status" value="1"/>
</dbReference>
<proteinExistence type="predicted"/>
<evidence type="ECO:0000313" key="2">
    <source>
        <dbReference type="EMBL" id="MET3656998.1"/>
    </source>
</evidence>
<organism evidence="2 3">
    <name type="scientific">Sporosarcina psychrophila</name>
    <name type="common">Bacillus psychrophilus</name>
    <dbReference type="NCBI Taxonomy" id="1476"/>
    <lineage>
        <taxon>Bacteria</taxon>
        <taxon>Bacillati</taxon>
        <taxon>Bacillota</taxon>
        <taxon>Bacilli</taxon>
        <taxon>Bacillales</taxon>
        <taxon>Caryophanaceae</taxon>
        <taxon>Sporosarcina</taxon>
    </lineage>
</organism>
<dbReference type="PROSITE" id="PS51186">
    <property type="entry name" value="GNAT"/>
    <property type="match status" value="1"/>
</dbReference>
<evidence type="ECO:0000259" key="1">
    <source>
        <dbReference type="PROSITE" id="PS51186"/>
    </source>
</evidence>
<dbReference type="EMBL" id="JBEPME010000002">
    <property type="protein sequence ID" value="MET3656998.1"/>
    <property type="molecule type" value="Genomic_DNA"/>
</dbReference>
<keyword evidence="3" id="KW-1185">Reference proteome</keyword>
<protein>
    <submittedName>
        <fullName evidence="2">Ribosomal-protein-serine acetyltransferase</fullName>
        <ecNumber evidence="2">2.3.1.-</ecNumber>
    </submittedName>
</protein>
<sequence length="183" mass="21068">MFTYKIDEKTKLKMLNLNDTEPLFMLTNQSKDSLREWLPFIDSTKSSADTEAFIRGTMKQFSDNNGFQAGIWFEEQIAGVIGFHKIDWNNKSTSLGYWLGKGYEGSGLMTKSVRAFVNHAIGELGLNRVEIRAAEENTKSRAIPERLNFTEEGRVREAEWLCDHYVDHIVYGMLAKDWNKSNK</sequence>
<dbReference type="InterPro" id="IPR051908">
    <property type="entry name" value="Ribosomal_N-acetyltransferase"/>
</dbReference>
<dbReference type="GO" id="GO:0016746">
    <property type="term" value="F:acyltransferase activity"/>
    <property type="evidence" value="ECO:0007669"/>
    <property type="project" value="UniProtKB-KW"/>
</dbReference>
<dbReference type="Proteomes" id="UP001549104">
    <property type="component" value="Unassembled WGS sequence"/>
</dbReference>
<accession>A0ABV2K7D7</accession>
<feature type="domain" description="N-acetyltransferase" evidence="1">
    <location>
        <begin position="24"/>
        <end position="176"/>
    </location>
</feature>
<dbReference type="Gene3D" id="3.40.630.30">
    <property type="match status" value="1"/>
</dbReference>
<keyword evidence="2" id="KW-0012">Acyltransferase</keyword>
<dbReference type="SUPFAM" id="SSF55729">
    <property type="entry name" value="Acyl-CoA N-acyltransferases (Nat)"/>
    <property type="match status" value="1"/>
</dbReference>
<dbReference type="EC" id="2.3.1.-" evidence="2"/>
<gene>
    <name evidence="2" type="ORF">ABIC55_002085</name>
</gene>
<dbReference type="Pfam" id="PF13302">
    <property type="entry name" value="Acetyltransf_3"/>
    <property type="match status" value="1"/>
</dbReference>
<name>A0ABV2K7D7_SPOPS</name>
<evidence type="ECO:0000313" key="3">
    <source>
        <dbReference type="Proteomes" id="UP001549104"/>
    </source>
</evidence>
<dbReference type="InterPro" id="IPR000182">
    <property type="entry name" value="GNAT_dom"/>
</dbReference>
<dbReference type="RefSeq" id="WP_067209329.1">
    <property type="nucleotide sequence ID" value="NZ_CP014616.1"/>
</dbReference>
<dbReference type="InterPro" id="IPR016181">
    <property type="entry name" value="Acyl_CoA_acyltransferase"/>
</dbReference>
<reference evidence="2 3" key="1">
    <citation type="submission" date="2024-06" db="EMBL/GenBank/DDBJ databases">
        <title>Sorghum-associated microbial communities from plants grown in Nebraska, USA.</title>
        <authorList>
            <person name="Schachtman D."/>
        </authorList>
    </citation>
    <scope>NUCLEOTIDE SEQUENCE [LARGE SCALE GENOMIC DNA]</scope>
    <source>
        <strain evidence="2 3">1288</strain>
    </source>
</reference>